<feature type="signal peptide" evidence="6">
    <location>
        <begin position="1"/>
        <end position="20"/>
    </location>
</feature>
<dbReference type="GO" id="GO:0005576">
    <property type="term" value="C:extracellular region"/>
    <property type="evidence" value="ECO:0007669"/>
    <property type="project" value="UniProtKB-SubCell"/>
</dbReference>
<dbReference type="Proteomes" id="UP000192578">
    <property type="component" value="Unassembled WGS sequence"/>
</dbReference>
<dbReference type="InterPro" id="IPR010255">
    <property type="entry name" value="Haem_peroxidase_sf"/>
</dbReference>
<reference evidence="8" key="1">
    <citation type="submission" date="2017-01" db="EMBL/GenBank/DDBJ databases">
        <title>Comparative genomics of anhydrobiosis in the tardigrade Hypsibius dujardini.</title>
        <authorList>
            <person name="Yoshida Y."/>
            <person name="Koutsovoulos G."/>
            <person name="Laetsch D."/>
            <person name="Stevens L."/>
            <person name="Kumar S."/>
            <person name="Horikawa D."/>
            <person name="Ishino K."/>
            <person name="Komine S."/>
            <person name="Tomita M."/>
            <person name="Blaxter M."/>
            <person name="Arakawa K."/>
        </authorList>
    </citation>
    <scope>NUCLEOTIDE SEQUENCE [LARGE SCALE GENOMIC DNA]</scope>
    <source>
        <strain evidence="8">Z151</strain>
    </source>
</reference>
<dbReference type="PROSITE" id="PS50292">
    <property type="entry name" value="PEROXIDASE_3"/>
    <property type="match status" value="1"/>
</dbReference>
<dbReference type="InterPro" id="IPR037120">
    <property type="entry name" value="Haem_peroxidase_sf_animal"/>
</dbReference>
<dbReference type="PRINTS" id="PR00457">
    <property type="entry name" value="ANPEROXIDASE"/>
</dbReference>
<evidence type="ECO:0000256" key="2">
    <source>
        <dbReference type="ARBA" id="ARBA00022525"/>
    </source>
</evidence>
<dbReference type="SUPFAM" id="SSF48113">
    <property type="entry name" value="Heme-dependent peroxidases"/>
    <property type="match status" value="1"/>
</dbReference>
<keyword evidence="6" id="KW-0732">Signal</keyword>
<dbReference type="Gene3D" id="1.10.640.10">
    <property type="entry name" value="Haem peroxidase domain superfamily, animal type"/>
    <property type="match status" value="1"/>
</dbReference>
<keyword evidence="5" id="KW-0349">Heme</keyword>
<dbReference type="EMBL" id="MTYJ01000321">
    <property type="protein sequence ID" value="OWA53437.1"/>
    <property type="molecule type" value="Genomic_DNA"/>
</dbReference>
<evidence type="ECO:0000313" key="7">
    <source>
        <dbReference type="EMBL" id="OWA53437.1"/>
    </source>
</evidence>
<keyword evidence="8" id="KW-1185">Reference proteome</keyword>
<protein>
    <submittedName>
        <fullName evidence="7">Peroxidasin-like protein</fullName>
    </submittedName>
</protein>
<comment type="subcellular location">
    <subcellularLocation>
        <location evidence="1">Secreted</location>
    </subcellularLocation>
</comment>
<comment type="caution">
    <text evidence="7">The sequence shown here is derived from an EMBL/GenBank/DDBJ whole genome shotgun (WGS) entry which is preliminary data.</text>
</comment>
<name>A0A9X6RMY3_HYPEX</name>
<keyword evidence="4" id="KW-0325">Glycoprotein</keyword>
<keyword evidence="5" id="KW-0479">Metal-binding</keyword>
<dbReference type="GO" id="GO:0046872">
    <property type="term" value="F:metal ion binding"/>
    <property type="evidence" value="ECO:0007669"/>
    <property type="project" value="UniProtKB-KW"/>
</dbReference>
<proteinExistence type="predicted"/>
<dbReference type="OrthoDB" id="823504at2759"/>
<dbReference type="CDD" id="cd09823">
    <property type="entry name" value="peroxinectin_like"/>
    <property type="match status" value="1"/>
</dbReference>
<accession>A0A9X6RMY3</accession>
<dbReference type="GO" id="GO:0004601">
    <property type="term" value="F:peroxidase activity"/>
    <property type="evidence" value="ECO:0007669"/>
    <property type="project" value="UniProtKB-KW"/>
</dbReference>
<dbReference type="Pfam" id="PF03098">
    <property type="entry name" value="An_peroxidase"/>
    <property type="match status" value="2"/>
</dbReference>
<evidence type="ECO:0000256" key="3">
    <source>
        <dbReference type="ARBA" id="ARBA00022559"/>
    </source>
</evidence>
<keyword evidence="5" id="KW-0408">Iron</keyword>
<keyword evidence="3" id="KW-0575">Peroxidase</keyword>
<sequence length="762" mass="84428">MARIFLTVLLISSSVIYASSDQLGRAIDAGGANNHFQTSEFWATPTYGRSWSGWSIAADDLTRQIRSVSGQDGVVSKDFLHDCFQSALQKASNQANPSTYQRCESGSSGAQNAAFATTRPESKAMAKAAAVIEDFKNSLTETTLKDMTRPKAEGILNKITLPLELRSLLPSKKDNPDAFVTTICDQSEKPVVPLNSFLDPLQQPECAKEKYRAHSGFCNNICFPNRGKKTTVFLRKLGPDYSDLKTSGPRLDSNNKPLPSARLVSSTVIGQKTENAPTWTAMFTEFGQFLSTPKWEDAACCGSSGRRHADCFPITIPDNDPFYARFGQKCMEFIRSLPGVRPGCRLGHREQLNQNTAYIDGSAIYGVNDETIFQVRDVRKGSKGRMDTTAPFSDKPGYTILPRAQFNAHTNKTVVCLDKTPDKLCFIAGDDRCNLHIGLQTMHTIFVRHHNNIVTELSRMPENLRWDDEKLYQEARAIIASQLQHIVFNEYLPVLLGITEVKRRGLTPLQSGRFQGYDVSVDASLTNEFSTAAFRVGHSMVHDKLPRLNEKFDAIGQISVHTTFLKASQFYKEGIVDELVRGMARQAGKIVGPSVTAALSQQPSQTRRIRSLARTWHCKLSTADNFAALKKLKALTGRSVDKFQSVYANVEDIDLYVAGISEVRKPDGIIGATMACIIAEQFGRLRSGDRFWYENDLPLPSRLTNQQLAAIRRTSMASILCTTALAMNAVQPRVFETLTIPGNGPVDCSQIPRLDLGPWRGI</sequence>
<dbReference type="PANTHER" id="PTHR11475">
    <property type="entry name" value="OXIDASE/PEROXIDASE"/>
    <property type="match status" value="1"/>
</dbReference>
<evidence type="ECO:0000313" key="8">
    <source>
        <dbReference type="Proteomes" id="UP000192578"/>
    </source>
</evidence>
<keyword evidence="2" id="KW-0964">Secreted</keyword>
<evidence type="ECO:0000256" key="1">
    <source>
        <dbReference type="ARBA" id="ARBA00004613"/>
    </source>
</evidence>
<evidence type="ECO:0000256" key="5">
    <source>
        <dbReference type="PIRSR" id="PIRSR619791-2"/>
    </source>
</evidence>
<dbReference type="GO" id="GO:0006979">
    <property type="term" value="P:response to oxidative stress"/>
    <property type="evidence" value="ECO:0007669"/>
    <property type="project" value="InterPro"/>
</dbReference>
<gene>
    <name evidence="7" type="ORF">BV898_17866</name>
</gene>
<dbReference type="PANTHER" id="PTHR11475:SF4">
    <property type="entry name" value="CHORION PEROXIDASE"/>
    <property type="match status" value="1"/>
</dbReference>
<evidence type="ECO:0000256" key="4">
    <source>
        <dbReference type="ARBA" id="ARBA00023180"/>
    </source>
</evidence>
<dbReference type="GO" id="GO:0020037">
    <property type="term" value="F:heme binding"/>
    <property type="evidence" value="ECO:0007669"/>
    <property type="project" value="InterPro"/>
</dbReference>
<dbReference type="AlphaFoldDB" id="A0A9X6RMY3"/>
<dbReference type="InterPro" id="IPR019791">
    <property type="entry name" value="Haem_peroxidase_animal"/>
</dbReference>
<feature type="chain" id="PRO_5040892479" evidence="6">
    <location>
        <begin position="21"/>
        <end position="762"/>
    </location>
</feature>
<evidence type="ECO:0000256" key="6">
    <source>
        <dbReference type="SAM" id="SignalP"/>
    </source>
</evidence>
<keyword evidence="3" id="KW-0560">Oxidoreductase</keyword>
<feature type="binding site" description="axial binding residue" evidence="5">
    <location>
        <position position="538"/>
    </location>
    <ligand>
        <name>heme b</name>
        <dbReference type="ChEBI" id="CHEBI:60344"/>
    </ligand>
    <ligandPart>
        <name>Fe</name>
        <dbReference type="ChEBI" id="CHEBI:18248"/>
    </ligandPart>
</feature>
<organism evidence="7 8">
    <name type="scientific">Hypsibius exemplaris</name>
    <name type="common">Freshwater tardigrade</name>
    <dbReference type="NCBI Taxonomy" id="2072580"/>
    <lineage>
        <taxon>Eukaryota</taxon>
        <taxon>Metazoa</taxon>
        <taxon>Ecdysozoa</taxon>
        <taxon>Tardigrada</taxon>
        <taxon>Eutardigrada</taxon>
        <taxon>Parachela</taxon>
        <taxon>Hypsibioidea</taxon>
        <taxon>Hypsibiidae</taxon>
        <taxon>Hypsibius</taxon>
    </lineage>
</organism>